<reference evidence="2" key="1">
    <citation type="journal article" date="2011" name="PLoS Genet.">
        <title>Genomic analysis of the necrotrophic fungal pathogens Sclerotinia sclerotiorum and Botrytis cinerea.</title>
        <authorList>
            <person name="Amselem J."/>
            <person name="Cuomo C.A."/>
            <person name="van Kan J.A."/>
            <person name="Viaud M."/>
            <person name="Benito E.P."/>
            <person name="Couloux A."/>
            <person name="Coutinho P.M."/>
            <person name="de Vries R.P."/>
            <person name="Dyer P.S."/>
            <person name="Fillinger S."/>
            <person name="Fournier E."/>
            <person name="Gout L."/>
            <person name="Hahn M."/>
            <person name="Kohn L."/>
            <person name="Lapalu N."/>
            <person name="Plummer K.M."/>
            <person name="Pradier J.M."/>
            <person name="Quevillon E."/>
            <person name="Sharon A."/>
            <person name="Simon A."/>
            <person name="ten Have A."/>
            <person name="Tudzynski B."/>
            <person name="Tudzynski P."/>
            <person name="Wincker P."/>
            <person name="Andrew M."/>
            <person name="Anthouard V."/>
            <person name="Beever R.E."/>
            <person name="Beffa R."/>
            <person name="Benoit I."/>
            <person name="Bouzid O."/>
            <person name="Brault B."/>
            <person name="Chen Z."/>
            <person name="Choquer M."/>
            <person name="Collemare J."/>
            <person name="Cotton P."/>
            <person name="Danchin E.G."/>
            <person name="Da Silva C."/>
            <person name="Gautier A."/>
            <person name="Giraud C."/>
            <person name="Giraud T."/>
            <person name="Gonzalez C."/>
            <person name="Grossetete S."/>
            <person name="Guldener U."/>
            <person name="Henrissat B."/>
            <person name="Howlett B.J."/>
            <person name="Kodira C."/>
            <person name="Kretschmer M."/>
            <person name="Lappartient A."/>
            <person name="Leroch M."/>
            <person name="Levis C."/>
            <person name="Mauceli E."/>
            <person name="Neuveglise C."/>
            <person name="Oeser B."/>
            <person name="Pearson M."/>
            <person name="Poulain J."/>
            <person name="Poussereau N."/>
            <person name="Quesneville H."/>
            <person name="Rascle C."/>
            <person name="Schumacher J."/>
            <person name="Segurens B."/>
            <person name="Sexton A."/>
            <person name="Silva E."/>
            <person name="Sirven C."/>
            <person name="Soanes D.M."/>
            <person name="Talbot N.J."/>
            <person name="Templeton M."/>
            <person name="Yandava C."/>
            <person name="Yarden O."/>
            <person name="Zeng Q."/>
            <person name="Rollins J.A."/>
            <person name="Lebrun M.H."/>
            <person name="Dickman M."/>
        </authorList>
    </citation>
    <scope>NUCLEOTIDE SEQUENCE [LARGE SCALE GENOMIC DNA]</scope>
    <source>
        <strain evidence="2">T4</strain>
    </source>
</reference>
<accession>G2XRH9</accession>
<sequence length="87" mass="9767">MRSLSGESPARRILTRTIRERSTIKTVTVCCGRGGGSWARCMGMRGAEMCAARCSYVRCTMYDVRATKMLAVWVMIGPPTWVSRQMK</sequence>
<dbReference type="AlphaFoldDB" id="G2XRH9"/>
<protein>
    <submittedName>
        <fullName evidence="1">Uncharacterized protein</fullName>
    </submittedName>
</protein>
<evidence type="ECO:0000313" key="2">
    <source>
        <dbReference type="Proteomes" id="UP000008177"/>
    </source>
</evidence>
<evidence type="ECO:0000313" key="1">
    <source>
        <dbReference type="EMBL" id="CCD43347.1"/>
    </source>
</evidence>
<dbReference type="Proteomes" id="UP000008177">
    <property type="component" value="Unplaced contigs"/>
</dbReference>
<dbReference type="InParanoid" id="G2XRH9"/>
<organism evidence="1 2">
    <name type="scientific">Botryotinia fuckeliana (strain T4)</name>
    <name type="common">Noble rot fungus</name>
    <name type="synonym">Botrytis cinerea</name>
    <dbReference type="NCBI Taxonomy" id="999810"/>
    <lineage>
        <taxon>Eukaryota</taxon>
        <taxon>Fungi</taxon>
        <taxon>Dikarya</taxon>
        <taxon>Ascomycota</taxon>
        <taxon>Pezizomycotina</taxon>
        <taxon>Leotiomycetes</taxon>
        <taxon>Helotiales</taxon>
        <taxon>Sclerotiniaceae</taxon>
        <taxon>Botrytis</taxon>
    </lineage>
</organism>
<gene>
    <name evidence="1" type="ORF">BofuT4_uP067550.1</name>
</gene>
<dbReference type="EMBL" id="FQ790256">
    <property type="protein sequence ID" value="CCD43347.1"/>
    <property type="molecule type" value="Genomic_DNA"/>
</dbReference>
<proteinExistence type="predicted"/>
<dbReference type="HOGENOM" id="CLU_2483083_0_0_1"/>
<name>G2XRH9_BOTF4</name>